<dbReference type="InterPro" id="IPR013767">
    <property type="entry name" value="PAS_fold"/>
</dbReference>
<dbReference type="Proteomes" id="UP000441717">
    <property type="component" value="Unassembled WGS sequence"/>
</dbReference>
<dbReference type="SUPFAM" id="SSF55785">
    <property type="entry name" value="PYP-like sensor domain (PAS domain)"/>
    <property type="match status" value="2"/>
</dbReference>
<dbReference type="PANTHER" id="PTHR32071">
    <property type="entry name" value="TRANSCRIPTIONAL REGULATORY PROTEIN"/>
    <property type="match status" value="1"/>
</dbReference>
<name>A0A6N7IU54_9FIRM</name>
<dbReference type="InterPro" id="IPR027417">
    <property type="entry name" value="P-loop_NTPase"/>
</dbReference>
<dbReference type="SUPFAM" id="SSF52540">
    <property type="entry name" value="P-loop containing nucleoside triphosphate hydrolases"/>
    <property type="match status" value="1"/>
</dbReference>
<evidence type="ECO:0000259" key="7">
    <source>
        <dbReference type="PROSITE" id="PS50112"/>
    </source>
</evidence>
<dbReference type="PROSITE" id="PS00676">
    <property type="entry name" value="SIGMA54_INTERACT_2"/>
    <property type="match status" value="1"/>
</dbReference>
<dbReference type="InterPro" id="IPR000014">
    <property type="entry name" value="PAS"/>
</dbReference>
<dbReference type="GO" id="GO:0005524">
    <property type="term" value="F:ATP binding"/>
    <property type="evidence" value="ECO:0007669"/>
    <property type="project" value="UniProtKB-KW"/>
</dbReference>
<dbReference type="InterPro" id="IPR058031">
    <property type="entry name" value="AAA_lid_NorR"/>
</dbReference>
<dbReference type="InterPro" id="IPR025662">
    <property type="entry name" value="Sigma_54_int_dom_ATP-bd_1"/>
</dbReference>
<dbReference type="NCBIfam" id="TIGR00229">
    <property type="entry name" value="sensory_box"/>
    <property type="match status" value="2"/>
</dbReference>
<dbReference type="InterPro" id="IPR009057">
    <property type="entry name" value="Homeodomain-like_sf"/>
</dbReference>
<proteinExistence type="predicted"/>
<dbReference type="CDD" id="cd00130">
    <property type="entry name" value="PAS"/>
    <property type="match status" value="1"/>
</dbReference>
<dbReference type="Gene3D" id="1.10.10.60">
    <property type="entry name" value="Homeodomain-like"/>
    <property type="match status" value="1"/>
</dbReference>
<gene>
    <name evidence="8" type="ORF">GFC01_15585</name>
</gene>
<accession>A0A6N7IU54</accession>
<evidence type="ECO:0000256" key="2">
    <source>
        <dbReference type="ARBA" id="ARBA00022840"/>
    </source>
</evidence>
<keyword evidence="1" id="KW-0547">Nucleotide-binding</keyword>
<sequence length="611" mass="67971">MADPGAEIIDRWRAVLDVTDNAIVEVDAKGCLVAVNRAAECVLGGAAAALAGRPVREAAPGTGLPEMLEKVLETGRLQMDCRMVINGRHLVANLSPVIRDGRVTGAVAVLQDVTEMQHVTEELQSLLERRQLLETILDNAGEGIVMVDEAARITLFNRAYCEFLGVKKEEVLGRHVQDVIENTRMHAVLKTGQPEVGEVQRIKGHRMICSRIPLKREGKIRAAVGKVMFRDVSDLRTLMKRVDSLQSELEYYKGVLRRHQGTRYCLENIAGNSPRIRELKELVLKVARNDSTVLIRGESGTGKELFAHALHNASHRAHRPFVKVNCAAVPESLLESELFGYGEGAFTGARKGGKVGKFELADGGTIFLDEIGDMPVNMQVKLLRVLQEKEIERLGENRSIRVDVRVVAATNRNLDEMVRQGLFREDLFYRLNVVVLDIPPLRERKEDIPVLVERLMEKLSWRLGCPRKTLDPATMSRLLDYHWPGNIRELENVLERVLNVVEDNVVTINHLPPYLHKNGDVPGGGDVRSLKKAVEQLEKTMIMRALEATAGDCLAAARLLQIGKSTFYEKMSRYGIAKSYKDDTAGKVGRRCSLCKARVIPGPLSSGERTG</sequence>
<dbReference type="CDD" id="cd00009">
    <property type="entry name" value="AAA"/>
    <property type="match status" value="1"/>
</dbReference>
<evidence type="ECO:0000256" key="4">
    <source>
        <dbReference type="ARBA" id="ARBA00023125"/>
    </source>
</evidence>
<dbReference type="PANTHER" id="PTHR32071:SF57">
    <property type="entry name" value="C4-DICARBOXYLATE TRANSPORT TRANSCRIPTIONAL REGULATORY PROTEIN DCTD"/>
    <property type="match status" value="1"/>
</dbReference>
<evidence type="ECO:0000313" key="9">
    <source>
        <dbReference type="Proteomes" id="UP000441717"/>
    </source>
</evidence>
<dbReference type="FunFam" id="3.40.50.300:FF:000006">
    <property type="entry name" value="DNA-binding transcriptional regulator NtrC"/>
    <property type="match status" value="1"/>
</dbReference>
<organism evidence="8 9">
    <name type="scientific">Desulfofundulus thermobenzoicus</name>
    <dbReference type="NCBI Taxonomy" id="29376"/>
    <lineage>
        <taxon>Bacteria</taxon>
        <taxon>Bacillati</taxon>
        <taxon>Bacillota</taxon>
        <taxon>Clostridia</taxon>
        <taxon>Eubacteriales</taxon>
        <taxon>Peptococcaceae</taxon>
        <taxon>Desulfofundulus</taxon>
    </lineage>
</organism>
<reference evidence="8 9" key="1">
    <citation type="submission" date="2019-10" db="EMBL/GenBank/DDBJ databases">
        <title>Comparative genomics of sulfur disproportionating microorganisms.</title>
        <authorList>
            <person name="Ward L.M."/>
            <person name="Bertran E."/>
            <person name="Johnston D."/>
        </authorList>
    </citation>
    <scope>NUCLEOTIDE SEQUENCE [LARGE SCALE GENOMIC DNA]</scope>
    <source>
        <strain evidence="8 9">DSM 14055</strain>
    </source>
</reference>
<keyword evidence="5" id="KW-0804">Transcription</keyword>
<dbReference type="InterPro" id="IPR002078">
    <property type="entry name" value="Sigma_54_int"/>
</dbReference>
<dbReference type="Gene3D" id="3.30.450.20">
    <property type="entry name" value="PAS domain"/>
    <property type="match status" value="2"/>
</dbReference>
<dbReference type="OrthoDB" id="9803970at2"/>
<dbReference type="Pfam" id="PF25601">
    <property type="entry name" value="AAA_lid_14"/>
    <property type="match status" value="1"/>
</dbReference>
<evidence type="ECO:0000256" key="1">
    <source>
        <dbReference type="ARBA" id="ARBA00022741"/>
    </source>
</evidence>
<dbReference type="Pfam" id="PF08448">
    <property type="entry name" value="PAS_4"/>
    <property type="match status" value="1"/>
</dbReference>
<dbReference type="PROSITE" id="PS50112">
    <property type="entry name" value="PAS"/>
    <property type="match status" value="1"/>
</dbReference>
<comment type="caution">
    <text evidence="8">The sequence shown here is derived from an EMBL/GenBank/DDBJ whole genome shotgun (WGS) entry which is preliminary data.</text>
</comment>
<evidence type="ECO:0000259" key="6">
    <source>
        <dbReference type="PROSITE" id="PS50045"/>
    </source>
</evidence>
<protein>
    <submittedName>
        <fullName evidence="8">PAS domain S-box protein</fullName>
    </submittedName>
</protein>
<dbReference type="InterPro" id="IPR025943">
    <property type="entry name" value="Sigma_54_int_dom_ATP-bd_2"/>
</dbReference>
<dbReference type="InterPro" id="IPR025944">
    <property type="entry name" value="Sigma_54_int_dom_CS"/>
</dbReference>
<evidence type="ECO:0000256" key="3">
    <source>
        <dbReference type="ARBA" id="ARBA00023015"/>
    </source>
</evidence>
<dbReference type="SMART" id="SM00382">
    <property type="entry name" value="AAA"/>
    <property type="match status" value="1"/>
</dbReference>
<keyword evidence="2" id="KW-0067">ATP-binding</keyword>
<dbReference type="GO" id="GO:0043565">
    <property type="term" value="F:sequence-specific DNA binding"/>
    <property type="evidence" value="ECO:0007669"/>
    <property type="project" value="InterPro"/>
</dbReference>
<evidence type="ECO:0000256" key="5">
    <source>
        <dbReference type="ARBA" id="ARBA00023163"/>
    </source>
</evidence>
<dbReference type="PROSITE" id="PS00688">
    <property type="entry name" value="SIGMA54_INTERACT_3"/>
    <property type="match status" value="1"/>
</dbReference>
<keyword evidence="4" id="KW-0238">DNA-binding</keyword>
<dbReference type="Pfam" id="PF00158">
    <property type="entry name" value="Sigma54_activat"/>
    <property type="match status" value="1"/>
</dbReference>
<dbReference type="AlphaFoldDB" id="A0A6N7IU54"/>
<dbReference type="Gene3D" id="3.40.50.300">
    <property type="entry name" value="P-loop containing nucleotide triphosphate hydrolases"/>
    <property type="match status" value="1"/>
</dbReference>
<feature type="domain" description="Sigma-54 factor interaction" evidence="6">
    <location>
        <begin position="269"/>
        <end position="499"/>
    </location>
</feature>
<dbReference type="PROSITE" id="PS00675">
    <property type="entry name" value="SIGMA54_INTERACT_1"/>
    <property type="match status" value="1"/>
</dbReference>
<dbReference type="GO" id="GO:0006355">
    <property type="term" value="P:regulation of DNA-templated transcription"/>
    <property type="evidence" value="ECO:0007669"/>
    <property type="project" value="InterPro"/>
</dbReference>
<dbReference type="Pfam" id="PF00989">
    <property type="entry name" value="PAS"/>
    <property type="match status" value="1"/>
</dbReference>
<dbReference type="InterPro" id="IPR002197">
    <property type="entry name" value="HTH_Fis"/>
</dbReference>
<dbReference type="SMART" id="SM00091">
    <property type="entry name" value="PAS"/>
    <property type="match status" value="2"/>
</dbReference>
<dbReference type="PRINTS" id="PR01590">
    <property type="entry name" value="HTHFIS"/>
</dbReference>
<keyword evidence="9" id="KW-1185">Reference proteome</keyword>
<dbReference type="InterPro" id="IPR035965">
    <property type="entry name" value="PAS-like_dom_sf"/>
</dbReference>
<dbReference type="RefSeq" id="WP_152948119.1">
    <property type="nucleotide sequence ID" value="NZ_WHYR01000059.1"/>
</dbReference>
<dbReference type="Gene3D" id="1.10.8.60">
    <property type="match status" value="1"/>
</dbReference>
<dbReference type="InterPro" id="IPR003593">
    <property type="entry name" value="AAA+_ATPase"/>
</dbReference>
<dbReference type="EMBL" id="WHYR01000059">
    <property type="protein sequence ID" value="MQL53656.1"/>
    <property type="molecule type" value="Genomic_DNA"/>
</dbReference>
<feature type="domain" description="PAS" evidence="7">
    <location>
        <begin position="129"/>
        <end position="180"/>
    </location>
</feature>
<dbReference type="InterPro" id="IPR013656">
    <property type="entry name" value="PAS_4"/>
</dbReference>
<keyword evidence="3" id="KW-0805">Transcription regulation</keyword>
<evidence type="ECO:0000313" key="8">
    <source>
        <dbReference type="EMBL" id="MQL53656.1"/>
    </source>
</evidence>
<dbReference type="Pfam" id="PF02954">
    <property type="entry name" value="HTH_8"/>
    <property type="match status" value="1"/>
</dbReference>
<dbReference type="PROSITE" id="PS50045">
    <property type="entry name" value="SIGMA54_INTERACT_4"/>
    <property type="match status" value="1"/>
</dbReference>
<dbReference type="SUPFAM" id="SSF46689">
    <property type="entry name" value="Homeodomain-like"/>
    <property type="match status" value="1"/>
</dbReference>